<dbReference type="Proteomes" id="UP000479710">
    <property type="component" value="Unassembled WGS sequence"/>
</dbReference>
<accession>A0A6G1C0N3</accession>
<reference evidence="2 3" key="1">
    <citation type="submission" date="2019-11" db="EMBL/GenBank/DDBJ databases">
        <title>Whole genome sequence of Oryza granulata.</title>
        <authorList>
            <person name="Li W."/>
        </authorList>
    </citation>
    <scope>NUCLEOTIDE SEQUENCE [LARGE SCALE GENOMIC DNA]</scope>
    <source>
        <strain evidence="3">cv. Menghai</strain>
        <tissue evidence="2">Leaf</tissue>
    </source>
</reference>
<protein>
    <submittedName>
        <fullName evidence="2">Uncharacterized protein</fullName>
    </submittedName>
</protein>
<evidence type="ECO:0000256" key="1">
    <source>
        <dbReference type="SAM" id="MobiDB-lite"/>
    </source>
</evidence>
<organism evidence="2 3">
    <name type="scientific">Oryza meyeriana var. granulata</name>
    <dbReference type="NCBI Taxonomy" id="110450"/>
    <lineage>
        <taxon>Eukaryota</taxon>
        <taxon>Viridiplantae</taxon>
        <taxon>Streptophyta</taxon>
        <taxon>Embryophyta</taxon>
        <taxon>Tracheophyta</taxon>
        <taxon>Spermatophyta</taxon>
        <taxon>Magnoliopsida</taxon>
        <taxon>Liliopsida</taxon>
        <taxon>Poales</taxon>
        <taxon>Poaceae</taxon>
        <taxon>BOP clade</taxon>
        <taxon>Oryzoideae</taxon>
        <taxon>Oryzeae</taxon>
        <taxon>Oryzinae</taxon>
        <taxon>Oryza</taxon>
        <taxon>Oryza meyeriana</taxon>
    </lineage>
</organism>
<dbReference type="EMBL" id="SPHZ02000011">
    <property type="protein sequence ID" value="KAF0894195.1"/>
    <property type="molecule type" value="Genomic_DNA"/>
</dbReference>
<evidence type="ECO:0000313" key="3">
    <source>
        <dbReference type="Proteomes" id="UP000479710"/>
    </source>
</evidence>
<feature type="region of interest" description="Disordered" evidence="1">
    <location>
        <begin position="149"/>
        <end position="180"/>
    </location>
</feature>
<dbReference type="AlphaFoldDB" id="A0A6G1C0N3"/>
<gene>
    <name evidence="2" type="ORF">E2562_035709</name>
</gene>
<comment type="caution">
    <text evidence="2">The sequence shown here is derived from an EMBL/GenBank/DDBJ whole genome shotgun (WGS) entry which is preliminary data.</text>
</comment>
<feature type="region of interest" description="Disordered" evidence="1">
    <location>
        <begin position="1"/>
        <end position="41"/>
    </location>
</feature>
<feature type="compositionally biased region" description="Basic and acidic residues" evidence="1">
    <location>
        <begin position="149"/>
        <end position="162"/>
    </location>
</feature>
<name>A0A6G1C0N3_9ORYZ</name>
<feature type="compositionally biased region" description="Basic and acidic residues" evidence="1">
    <location>
        <begin position="1"/>
        <end position="15"/>
    </location>
</feature>
<proteinExistence type="predicted"/>
<evidence type="ECO:0000313" key="2">
    <source>
        <dbReference type="EMBL" id="KAF0894195.1"/>
    </source>
</evidence>
<sequence length="202" mass="21454">MHGDRDGDARGERDQATSAPKIRHVRWRDGGDKVGGGRNRRGGLLRLRPALASAAEPSTATFEAYYGYRMVDEYYYYYSYGGTRPASWTGVLSSIPEEESSEEGMLTDAAATLRKADAAAMLRKANSDSVGHAEAATTAAVVHLMRGREASKTGADDEHRDSGTLWRIGGKGGVEGSGDAEVDVALAGEEAKGGGDENVRNA</sequence>
<keyword evidence="3" id="KW-1185">Reference proteome</keyword>